<dbReference type="RefSeq" id="WP_408104878.1">
    <property type="nucleotide sequence ID" value="NZ_JBFNFH010000001.1"/>
</dbReference>
<comment type="caution">
    <text evidence="10">The sequence shown here is derived from an EMBL/GenBank/DDBJ whole genome shotgun (WGS) entry which is preliminary data.</text>
</comment>
<dbReference type="CDD" id="cd06550">
    <property type="entry name" value="TM_ABC_iron-siderophores_like"/>
    <property type="match status" value="1"/>
</dbReference>
<evidence type="ECO:0000256" key="1">
    <source>
        <dbReference type="ARBA" id="ARBA00004651"/>
    </source>
</evidence>
<feature type="transmembrane region" description="Helical" evidence="9">
    <location>
        <begin position="92"/>
        <end position="113"/>
    </location>
</feature>
<keyword evidence="3 8" id="KW-0813">Transport</keyword>
<gene>
    <name evidence="10" type="ORF">ABGF40_00125</name>
</gene>
<evidence type="ECO:0000256" key="3">
    <source>
        <dbReference type="ARBA" id="ARBA00022448"/>
    </source>
</evidence>
<evidence type="ECO:0000313" key="10">
    <source>
        <dbReference type="EMBL" id="MFM1524076.1"/>
    </source>
</evidence>
<feature type="transmembrane region" description="Helical" evidence="9">
    <location>
        <begin position="63"/>
        <end position="80"/>
    </location>
</feature>
<feature type="transmembrane region" description="Helical" evidence="9">
    <location>
        <begin position="226"/>
        <end position="247"/>
    </location>
</feature>
<keyword evidence="5 8" id="KW-0812">Transmembrane</keyword>
<evidence type="ECO:0000256" key="2">
    <source>
        <dbReference type="ARBA" id="ARBA00008034"/>
    </source>
</evidence>
<organism evidence="10 11">
    <name type="scientific">Helcococcus bovis</name>
    <dbReference type="NCBI Taxonomy" id="3153252"/>
    <lineage>
        <taxon>Bacteria</taxon>
        <taxon>Bacillati</taxon>
        <taxon>Bacillota</taxon>
        <taxon>Tissierellia</taxon>
        <taxon>Tissierellales</taxon>
        <taxon>Peptoniphilaceae</taxon>
        <taxon>Helcococcus</taxon>
    </lineage>
</organism>
<feature type="transmembrane region" description="Helical" evidence="9">
    <location>
        <begin position="183"/>
        <end position="214"/>
    </location>
</feature>
<keyword evidence="4" id="KW-1003">Cell membrane</keyword>
<keyword evidence="11" id="KW-1185">Reference proteome</keyword>
<comment type="subcellular location">
    <subcellularLocation>
        <location evidence="1 8">Cell membrane</location>
        <topology evidence="1 8">Multi-pass membrane protein</topology>
    </subcellularLocation>
</comment>
<dbReference type="SUPFAM" id="SSF81345">
    <property type="entry name" value="ABC transporter involved in vitamin B12 uptake, BtuC"/>
    <property type="match status" value="1"/>
</dbReference>
<accession>A0ABW9F3Q9</accession>
<reference evidence="10 11" key="1">
    <citation type="journal article" date="2024" name="Front. Microbiol.">
        <title>Pangenomic and biochemical analyses of Helcococcus ovis reveal widespread tetracycline resistance and a novel bacterial species, Helcococcus bovis.</title>
        <authorList>
            <person name="Cunha F."/>
            <person name="Zhai Y."/>
            <person name="Casaro S."/>
            <person name="Jones K.L."/>
            <person name="Hernandez M."/>
            <person name="Bisinotto R.S."/>
            <person name="Kariyawasam S."/>
            <person name="Brown M.B."/>
            <person name="Phillips A."/>
            <person name="Jeong K.C."/>
            <person name="Galvao K.N."/>
        </authorList>
    </citation>
    <scope>NUCLEOTIDE SEQUENCE [LARGE SCALE GENOMIC DNA]</scope>
    <source>
        <strain evidence="10 11">KG197</strain>
    </source>
</reference>
<evidence type="ECO:0000256" key="8">
    <source>
        <dbReference type="RuleBase" id="RU003943"/>
    </source>
</evidence>
<evidence type="ECO:0000256" key="7">
    <source>
        <dbReference type="ARBA" id="ARBA00023136"/>
    </source>
</evidence>
<dbReference type="Proteomes" id="UP001629536">
    <property type="component" value="Unassembled WGS sequence"/>
</dbReference>
<dbReference type="Gene3D" id="1.10.3470.10">
    <property type="entry name" value="ABC transporter involved in vitamin B12 uptake, BtuC"/>
    <property type="match status" value="1"/>
</dbReference>
<sequence length="284" mass="30859">MEILKTYSFQIVALGTIILAIVSSFVGSINVYKGQSLIGDAMGHSTFSGIVLSFILFSTRNPVYLLGGAMISSAISYYLIQFGKKHSKIGLDANMAIFLSGFFGLGMVLKSYIQGNKAFSGVSQAGLENYIFGQAAYLLEEDVKLILIAAIICICIILFFMKEYKVYLFDKEYAKLIRINTSLIDYLTLFMTILVIGVGIKAVGAILISSFLIIPTVSASQWTNKFSILILISSIFGAISAFVGSYISTVFTGFSTGPSIILISGIIFSISFIFGRNGIRRKVA</sequence>
<dbReference type="PANTHER" id="PTHR30477">
    <property type="entry name" value="ABC-TRANSPORTER METAL-BINDING PROTEIN"/>
    <property type="match status" value="1"/>
</dbReference>
<feature type="transmembrane region" description="Helical" evidence="9">
    <location>
        <begin position="37"/>
        <end position="57"/>
    </location>
</feature>
<evidence type="ECO:0000313" key="11">
    <source>
        <dbReference type="Proteomes" id="UP001629536"/>
    </source>
</evidence>
<dbReference type="InterPro" id="IPR001626">
    <property type="entry name" value="ABC_TroCD"/>
</dbReference>
<evidence type="ECO:0000256" key="9">
    <source>
        <dbReference type="SAM" id="Phobius"/>
    </source>
</evidence>
<name>A0ABW9F3Q9_9FIRM</name>
<feature type="transmembrane region" description="Helical" evidence="9">
    <location>
        <begin position="6"/>
        <end position="25"/>
    </location>
</feature>
<evidence type="ECO:0000256" key="6">
    <source>
        <dbReference type="ARBA" id="ARBA00022989"/>
    </source>
</evidence>
<feature type="transmembrane region" description="Helical" evidence="9">
    <location>
        <begin position="259"/>
        <end position="279"/>
    </location>
</feature>
<evidence type="ECO:0000256" key="4">
    <source>
        <dbReference type="ARBA" id="ARBA00022475"/>
    </source>
</evidence>
<dbReference type="Pfam" id="PF00950">
    <property type="entry name" value="ABC-3"/>
    <property type="match status" value="1"/>
</dbReference>
<proteinExistence type="inferred from homology"/>
<keyword evidence="7 9" id="KW-0472">Membrane</keyword>
<protein>
    <submittedName>
        <fullName evidence="10">Metal ABC transporter permease</fullName>
    </submittedName>
</protein>
<dbReference type="EMBL" id="JBFNFH010000001">
    <property type="protein sequence ID" value="MFM1524076.1"/>
    <property type="molecule type" value="Genomic_DNA"/>
</dbReference>
<dbReference type="InterPro" id="IPR037294">
    <property type="entry name" value="ABC_BtuC-like"/>
</dbReference>
<dbReference type="PANTHER" id="PTHR30477:SF3">
    <property type="entry name" value="METAL TRANSPORT SYSTEM MEMBRANE PROTEIN CT_069-RELATED"/>
    <property type="match status" value="1"/>
</dbReference>
<feature type="transmembrane region" description="Helical" evidence="9">
    <location>
        <begin position="145"/>
        <end position="162"/>
    </location>
</feature>
<keyword evidence="6 9" id="KW-1133">Transmembrane helix</keyword>
<comment type="similarity">
    <text evidence="2 8">Belongs to the ABC-3 integral membrane protein family.</text>
</comment>
<evidence type="ECO:0000256" key="5">
    <source>
        <dbReference type="ARBA" id="ARBA00022692"/>
    </source>
</evidence>